<comment type="cofactor">
    <cofactor evidence="1">
        <name>FMN</name>
        <dbReference type="ChEBI" id="CHEBI:58210"/>
    </cofactor>
</comment>
<keyword evidence="3" id="KW-0288">FMN</keyword>
<evidence type="ECO:0000313" key="7">
    <source>
        <dbReference type="Proteomes" id="UP000294682"/>
    </source>
</evidence>
<dbReference type="GO" id="GO:0016646">
    <property type="term" value="F:oxidoreductase activity, acting on the CH-NH group of donors, NAD or NADP as acceptor"/>
    <property type="evidence" value="ECO:0007669"/>
    <property type="project" value="UniProtKB-ARBA"/>
</dbReference>
<accession>A0A9X8UKY3</accession>
<evidence type="ECO:0000256" key="1">
    <source>
        <dbReference type="ARBA" id="ARBA00001917"/>
    </source>
</evidence>
<organism evidence="6 7">
    <name type="scientific">Harryflintia acetispora</name>
    <dbReference type="NCBI Taxonomy" id="1849041"/>
    <lineage>
        <taxon>Bacteria</taxon>
        <taxon>Bacillati</taxon>
        <taxon>Bacillota</taxon>
        <taxon>Clostridia</taxon>
        <taxon>Eubacteriales</taxon>
        <taxon>Oscillospiraceae</taxon>
        <taxon>Harryflintia</taxon>
    </lineage>
</organism>
<dbReference type="SUPFAM" id="SSF50475">
    <property type="entry name" value="FMN-binding split barrel"/>
    <property type="match status" value="1"/>
</dbReference>
<dbReference type="InterPro" id="IPR012349">
    <property type="entry name" value="Split_barrel_FMN-bd"/>
</dbReference>
<name>A0A9X8UKY3_9FIRM</name>
<evidence type="ECO:0000256" key="4">
    <source>
        <dbReference type="ARBA" id="ARBA00038054"/>
    </source>
</evidence>
<dbReference type="Proteomes" id="UP000294682">
    <property type="component" value="Unassembled WGS sequence"/>
</dbReference>
<evidence type="ECO:0000259" key="5">
    <source>
        <dbReference type="Pfam" id="PF01613"/>
    </source>
</evidence>
<reference evidence="6 7" key="1">
    <citation type="submission" date="2019-03" db="EMBL/GenBank/DDBJ databases">
        <title>Genomic Encyclopedia of Type Strains, Phase IV (KMG-IV): sequencing the most valuable type-strain genomes for metagenomic binning, comparative biology and taxonomic classification.</title>
        <authorList>
            <person name="Goeker M."/>
        </authorList>
    </citation>
    <scope>NUCLEOTIDE SEQUENCE [LARGE SCALE GENOMIC DNA]</scope>
    <source>
        <strain evidence="6 7">DSM 100433</strain>
    </source>
</reference>
<keyword evidence="2" id="KW-0285">Flavoprotein</keyword>
<comment type="caution">
    <text evidence="6">The sequence shown here is derived from an EMBL/GenBank/DDBJ whole genome shotgun (WGS) entry which is preliminary data.</text>
</comment>
<evidence type="ECO:0000256" key="3">
    <source>
        <dbReference type="ARBA" id="ARBA00022643"/>
    </source>
</evidence>
<dbReference type="Gene3D" id="2.30.110.10">
    <property type="entry name" value="Electron Transport, Fmn-binding Protein, Chain A"/>
    <property type="match status" value="1"/>
</dbReference>
<gene>
    <name evidence="6" type="ORF">EDD78_103212</name>
</gene>
<evidence type="ECO:0000256" key="2">
    <source>
        <dbReference type="ARBA" id="ARBA00022630"/>
    </source>
</evidence>
<protein>
    <submittedName>
        <fullName evidence="6">Flavin reductase (DIM6/NTAB) family NADH-FMN oxidoreductase RutF</fullName>
    </submittedName>
</protein>
<proteinExistence type="inferred from homology"/>
<dbReference type="EMBL" id="SLUK01000003">
    <property type="protein sequence ID" value="TCL44174.1"/>
    <property type="molecule type" value="Genomic_DNA"/>
</dbReference>
<comment type="similarity">
    <text evidence="4">Belongs to the flavoredoxin family.</text>
</comment>
<dbReference type="InterPro" id="IPR002563">
    <property type="entry name" value="Flavin_Rdtase-like_dom"/>
</dbReference>
<dbReference type="RefSeq" id="WP_132084260.1">
    <property type="nucleotide sequence ID" value="NZ_SLUK01000003.1"/>
</dbReference>
<keyword evidence="7" id="KW-1185">Reference proteome</keyword>
<feature type="domain" description="Flavin reductase like" evidence="5">
    <location>
        <begin position="47"/>
        <end position="183"/>
    </location>
</feature>
<dbReference type="GO" id="GO:0010181">
    <property type="term" value="F:FMN binding"/>
    <property type="evidence" value="ECO:0007669"/>
    <property type="project" value="InterPro"/>
</dbReference>
<dbReference type="Pfam" id="PF01613">
    <property type="entry name" value="Flavin_Reduct"/>
    <property type="match status" value="1"/>
</dbReference>
<sequence>MERKYFDVEEIISQVEQKTRSQGGDLLIDYDSCDFSHRLVQPPIVCYLVTTKDERGNLNCAPISMGSAVWGGAPDAAWYFVMGVLGSRQTEKNLRASGECVISYYPYSLLKESHIAGLPLPPGISELEVARLTPVPSSKVSPCGIAECPNNMECRVIHRYEASGTTIFILKIVAVNVSQEIYEQDRAHPYQPGMVLADLMYEVSLNGKPERINYMRMDLKQVYRTGDELGDDSAWTGSFCSWMESEERRGRISAKEHEDILRLYERWMENPDPVGNEGTKAALSARLTELVWKE</sequence>
<evidence type="ECO:0000313" key="6">
    <source>
        <dbReference type="EMBL" id="TCL44174.1"/>
    </source>
</evidence>
<dbReference type="PANTHER" id="PTHR33798">
    <property type="entry name" value="FLAVOPROTEIN OXYGENASE"/>
    <property type="match status" value="1"/>
</dbReference>
<dbReference type="PANTHER" id="PTHR33798:SF5">
    <property type="entry name" value="FLAVIN REDUCTASE LIKE DOMAIN-CONTAINING PROTEIN"/>
    <property type="match status" value="1"/>
</dbReference>
<dbReference type="AlphaFoldDB" id="A0A9X8UKY3"/>